<gene>
    <name evidence="15" type="ORF">C1SCF055_LOCUS19377</name>
</gene>
<comment type="similarity">
    <text evidence="3">Belongs to the 14-3-3 family.</text>
</comment>
<keyword evidence="8" id="KW-0408">Iron</keyword>
<dbReference type="SUPFAM" id="SSF51197">
    <property type="entry name" value="Clavaminate synthase-like"/>
    <property type="match status" value="1"/>
</dbReference>
<evidence type="ECO:0000259" key="14">
    <source>
        <dbReference type="PROSITE" id="PS51184"/>
    </source>
</evidence>
<evidence type="ECO:0000256" key="10">
    <source>
        <dbReference type="ARBA" id="ARBA00023163"/>
    </source>
</evidence>
<keyword evidence="18" id="KW-1185">Reference proteome</keyword>
<keyword evidence="7" id="KW-0560">Oxidoreductase</keyword>
<dbReference type="Pfam" id="PF00244">
    <property type="entry name" value="14-3-3"/>
    <property type="match status" value="1"/>
</dbReference>
<evidence type="ECO:0000256" key="3">
    <source>
        <dbReference type="ARBA" id="ARBA00006141"/>
    </source>
</evidence>
<feature type="region of interest" description="Disordered" evidence="13">
    <location>
        <begin position="1420"/>
        <end position="1465"/>
    </location>
</feature>
<dbReference type="Gene3D" id="1.20.190.20">
    <property type="entry name" value="14-3-3 domain"/>
    <property type="match status" value="1"/>
</dbReference>
<dbReference type="EMBL" id="CAMXCT010001727">
    <property type="protein sequence ID" value="CAI3992556.1"/>
    <property type="molecule type" value="Genomic_DNA"/>
</dbReference>
<feature type="domain" description="JmjC" evidence="14">
    <location>
        <begin position="260"/>
        <end position="415"/>
    </location>
</feature>
<dbReference type="InterPro" id="IPR000308">
    <property type="entry name" value="14-3-3"/>
</dbReference>
<name>A0A9P1FY92_9DINO</name>
<evidence type="ECO:0000313" key="16">
    <source>
        <dbReference type="EMBL" id="CAL1145931.1"/>
    </source>
</evidence>
<dbReference type="CDD" id="cd08774">
    <property type="entry name" value="14-3-3"/>
    <property type="match status" value="1"/>
</dbReference>
<dbReference type="PRINTS" id="PR00305">
    <property type="entry name" value="1433ZETA"/>
</dbReference>
<dbReference type="EMBL" id="CAMXCT030001727">
    <property type="protein sequence ID" value="CAL4779868.1"/>
    <property type="molecule type" value="Genomic_DNA"/>
</dbReference>
<dbReference type="OrthoDB" id="444748at2759"/>
<evidence type="ECO:0000256" key="11">
    <source>
        <dbReference type="ARBA" id="ARBA00023242"/>
    </source>
</evidence>
<evidence type="ECO:0000313" key="17">
    <source>
        <dbReference type="EMBL" id="CAL4779868.1"/>
    </source>
</evidence>
<organism evidence="15">
    <name type="scientific">Cladocopium goreaui</name>
    <dbReference type="NCBI Taxonomy" id="2562237"/>
    <lineage>
        <taxon>Eukaryota</taxon>
        <taxon>Sar</taxon>
        <taxon>Alveolata</taxon>
        <taxon>Dinophyceae</taxon>
        <taxon>Suessiales</taxon>
        <taxon>Symbiodiniaceae</taxon>
        <taxon>Cladocopium</taxon>
    </lineage>
</organism>
<dbReference type="SUPFAM" id="SSF48445">
    <property type="entry name" value="14-3-3 protein"/>
    <property type="match status" value="1"/>
</dbReference>
<evidence type="ECO:0000256" key="8">
    <source>
        <dbReference type="ARBA" id="ARBA00023004"/>
    </source>
</evidence>
<comment type="cofactor">
    <cofactor evidence="1">
        <name>Fe(2+)</name>
        <dbReference type="ChEBI" id="CHEBI:29033"/>
    </cofactor>
</comment>
<feature type="compositionally biased region" description="Pro residues" evidence="13">
    <location>
        <begin position="518"/>
        <end position="533"/>
    </location>
</feature>
<feature type="region of interest" description="Disordered" evidence="13">
    <location>
        <begin position="516"/>
        <end position="556"/>
    </location>
</feature>
<evidence type="ECO:0000256" key="5">
    <source>
        <dbReference type="ARBA" id="ARBA00022853"/>
    </source>
</evidence>
<dbReference type="SMART" id="SM00558">
    <property type="entry name" value="JmjC"/>
    <property type="match status" value="1"/>
</dbReference>
<feature type="compositionally biased region" description="Acidic residues" evidence="13">
    <location>
        <begin position="1434"/>
        <end position="1465"/>
    </location>
</feature>
<feature type="compositionally biased region" description="Acidic residues" evidence="13">
    <location>
        <begin position="1316"/>
        <end position="1343"/>
    </location>
</feature>
<feature type="region of interest" description="Disordered" evidence="13">
    <location>
        <begin position="1314"/>
        <end position="1350"/>
    </location>
</feature>
<evidence type="ECO:0000256" key="4">
    <source>
        <dbReference type="ARBA" id="ARBA00022723"/>
    </source>
</evidence>
<proteinExistence type="inferred from homology"/>
<dbReference type="PANTHER" id="PTHR12480:SF32">
    <property type="entry name" value="BIFUNCTIONAL ARGININE DEMETHYLASE AND LYSYL-HYDROXYLASE JMJD6"/>
    <property type="match status" value="1"/>
</dbReference>
<keyword evidence="4" id="KW-0479">Metal-binding</keyword>
<keyword evidence="6" id="KW-0223">Dioxygenase</keyword>
<comment type="similarity">
    <text evidence="12">Belongs to the JMJD6 family.</text>
</comment>
<dbReference type="Pfam" id="PF02373">
    <property type="entry name" value="JmjC"/>
    <property type="match status" value="1"/>
</dbReference>
<dbReference type="InterPro" id="IPR003347">
    <property type="entry name" value="JmjC_dom"/>
</dbReference>
<dbReference type="Proteomes" id="UP001152797">
    <property type="component" value="Unassembled WGS sequence"/>
</dbReference>
<dbReference type="GO" id="GO:0106140">
    <property type="term" value="F:P-TEFb complex binding"/>
    <property type="evidence" value="ECO:0007669"/>
    <property type="project" value="TreeGrafter"/>
</dbReference>
<evidence type="ECO:0000256" key="7">
    <source>
        <dbReference type="ARBA" id="ARBA00023002"/>
    </source>
</evidence>
<feature type="region of interest" description="Disordered" evidence="13">
    <location>
        <begin position="434"/>
        <end position="470"/>
    </location>
</feature>
<dbReference type="EMBL" id="CAMXCT020001727">
    <property type="protein sequence ID" value="CAL1145931.1"/>
    <property type="molecule type" value="Genomic_DNA"/>
</dbReference>
<keyword evidence="9" id="KW-0805">Transcription regulation</keyword>
<evidence type="ECO:0000313" key="15">
    <source>
        <dbReference type="EMBL" id="CAI3992556.1"/>
    </source>
</evidence>
<evidence type="ECO:0000256" key="1">
    <source>
        <dbReference type="ARBA" id="ARBA00001954"/>
    </source>
</evidence>
<dbReference type="PROSITE" id="PS51184">
    <property type="entry name" value="JMJC"/>
    <property type="match status" value="1"/>
</dbReference>
<accession>A0A9P1FY92</accession>
<dbReference type="InterPro" id="IPR050910">
    <property type="entry name" value="JMJD6_ArgDemeth/LysHydrox"/>
</dbReference>
<dbReference type="PANTHER" id="PTHR12480">
    <property type="entry name" value="ARGININE DEMETHYLASE AND LYSYL-HYDROXYLASE JMJD"/>
    <property type="match status" value="1"/>
</dbReference>
<evidence type="ECO:0000256" key="6">
    <source>
        <dbReference type="ARBA" id="ARBA00022964"/>
    </source>
</evidence>
<comment type="caution">
    <text evidence="15">The sequence shown here is derived from an EMBL/GenBank/DDBJ whole genome shotgun (WGS) entry which is preliminary data.</text>
</comment>
<keyword evidence="10" id="KW-0804">Transcription</keyword>
<dbReference type="InterPro" id="IPR023410">
    <property type="entry name" value="14-3-3_domain"/>
</dbReference>
<evidence type="ECO:0000256" key="12">
    <source>
        <dbReference type="ARBA" id="ARBA00038068"/>
    </source>
</evidence>
<evidence type="ECO:0000256" key="2">
    <source>
        <dbReference type="ARBA" id="ARBA00004123"/>
    </source>
</evidence>
<comment type="subcellular location">
    <subcellularLocation>
        <location evidence="2">Nucleus</location>
    </subcellularLocation>
</comment>
<evidence type="ECO:0000313" key="18">
    <source>
        <dbReference type="Proteomes" id="UP001152797"/>
    </source>
</evidence>
<keyword evidence="5" id="KW-0156">Chromatin regulator</keyword>
<reference evidence="16" key="2">
    <citation type="submission" date="2024-04" db="EMBL/GenBank/DDBJ databases">
        <authorList>
            <person name="Chen Y."/>
            <person name="Shah S."/>
            <person name="Dougan E. K."/>
            <person name="Thang M."/>
            <person name="Chan C."/>
        </authorList>
    </citation>
    <scope>NUCLEOTIDE SEQUENCE [LARGE SCALE GENOMIC DNA]</scope>
</reference>
<keyword evidence="11" id="KW-0539">Nucleus</keyword>
<dbReference type="Gene3D" id="2.60.120.650">
    <property type="entry name" value="Cupin"/>
    <property type="match status" value="1"/>
</dbReference>
<sequence length="1596" mass="179265">MLRHGTQLAEQGRFVEAAEAFAASAAAEATPEAFEALAQCELMSDSVAAGHRAVTAARQAVRLSPGETLTLEDATLTLARALRTTLDIPGAIAAYQQLPAELLRTSVAAELAEAEAQLPRHRRRLKRCPQRAQTWEERLLRVINGAKRIRRPHWTLEQWSYQQFAALDLSKIFQSVRGNISRTGNASPSTPAVLCGAMADWPAMKLWTLPAFAEDFGHQKIICDHRFGIRLRMNDFIDYLKKQEDDSPLYLFDHCFGEYPSTRALLKHYSVPPVFGQDLLELLGPLRPPYRWLLIGPRRSGSTLHKDPLGTSAWNALISGRKLWVLFPPGTPAEKLRPEVAADSAAAWFLLWWRRKREEWPLEAIEFIQEPGEIVFVPARWWHAVLNLEDTIAVTQNFCNEWNAAAVWRCAKATHPILARQLCSIFDSEGIQLDAQHPEGDDPSQSYLFDLPASEPPEPDKTENPQDSSDDEYLTWLSVKRQKWTCITHIQEPYSGHLVNNGVTWGITDTILKWDGLGPPPPELSLRPPGPPEPKPEEQQRRKKFAEQAEEHGKEKMSLYGSSALDKVKSRADILATLGFDDQHIYGVDGLDFEANPVIPFWLSGGRRCATAQLTRSETGAMDETVLVTLARVAERAERYDEMADFMKQRVQVGSALNPEERDMFSAAFKNSLTERRHAVRVAAGVEQMELSEGREAYASLAGGYRSKMEAELQEICSNALTLLSTLVSAAEPGEAKTFFLKMQGDYYRYLAEWTTGPAKSEVAGQAMEVYKSGMGEAMSLPTAHPVRLGLALNFSVFLHEVLKDTEHAVATATDALNAASAGIEDIPEESRNVNQGDRLRLHQQILLPAGDRTHGIEALMMKEGDAHKLKPVEKRCRALWNVMIAPLLMLAHLNRLENRQPDLLKYLLHCLLGHRGMVFGVLASVSPAKRNATLPAWEEVAKALESGSLSERLENLRVLGFRGPKPRKTCWAGSVWVKDEYPRNPDSAPWKAFEYVDREDAEVLGQGKPGMKNEAFRWNRLWCLESNLQVDTKEREWEMGFKKRAEQFIWEESPGFKWDGGAGKLPTPNIHDKIQLTNRLFVDEALAQCVPMTTRLKLVGEKLLCPLLIFSAESLKKTSVGAWLTGNDPEEVDAAEKLAVHRDMLRYVASQVACGGAEEKVWQKPFLKVWEETKEKVAVALHAQQSEDLVWLTQSAEEVRWQANESQGIRRSAFEPKDAPQDQAELLPEDEIRWFKRRPMCSCGSVVPSAVPRNFAPAFWMASYGLLLWGRARQLRPSLVRDPGIPRSDWRAAPRNPIGEIALRKRLIRAKFPVEEEEEESEEEDEDDLSDLEDEDPEEEEEKPVPQFAIYGPHLVPLAEAVLRLEWSKGPAGAPSQRVSVAPGEEPLPAGPVNMLRTEIVCKNVESLLAAYEVLTEDAEEDDIPAKSKEVMDLEEVSENREDEDEEEEEVDQTADVEEIEPDDEEDFFLPEDEASAPSELSLFSRAELHVQRRAPLGLPAKLRLVKVFNGFHPDNANKIFPQAAGILLLMHVSARKSQTARKGNGEKESDWAEPLVDPTDLVQQLVEVELLLDSTVEGGEFTELTALYQIRYRN</sequence>
<evidence type="ECO:0000256" key="13">
    <source>
        <dbReference type="SAM" id="MobiDB-lite"/>
    </source>
</evidence>
<reference evidence="15" key="1">
    <citation type="submission" date="2022-10" db="EMBL/GenBank/DDBJ databases">
        <authorList>
            <person name="Chen Y."/>
            <person name="Dougan E. K."/>
            <person name="Chan C."/>
            <person name="Rhodes N."/>
            <person name="Thang M."/>
        </authorList>
    </citation>
    <scope>NUCLEOTIDE SEQUENCE</scope>
</reference>
<dbReference type="SMART" id="SM00101">
    <property type="entry name" value="14_3_3"/>
    <property type="match status" value="1"/>
</dbReference>
<dbReference type="GO" id="GO:0005634">
    <property type="term" value="C:nucleus"/>
    <property type="evidence" value="ECO:0007669"/>
    <property type="project" value="UniProtKB-SubCell"/>
</dbReference>
<evidence type="ECO:0000256" key="9">
    <source>
        <dbReference type="ARBA" id="ARBA00023015"/>
    </source>
</evidence>
<dbReference type="GO" id="GO:0005737">
    <property type="term" value="C:cytoplasm"/>
    <property type="evidence" value="ECO:0007669"/>
    <property type="project" value="TreeGrafter"/>
</dbReference>
<dbReference type="InterPro" id="IPR036815">
    <property type="entry name" value="14-3-3_dom_sf"/>
</dbReference>
<dbReference type="GO" id="GO:0033749">
    <property type="term" value="F:histone H4R3 demethylase activity"/>
    <property type="evidence" value="ECO:0007669"/>
    <property type="project" value="TreeGrafter"/>
</dbReference>
<dbReference type="GO" id="GO:0046872">
    <property type="term" value="F:metal ion binding"/>
    <property type="evidence" value="ECO:0007669"/>
    <property type="project" value="UniProtKB-KW"/>
</dbReference>
<feature type="compositionally biased region" description="Basic and acidic residues" evidence="13">
    <location>
        <begin position="534"/>
        <end position="556"/>
    </location>
</feature>
<protein>
    <submittedName>
        <fullName evidence="17">Bifunctional arginine demethylase and lysyl-hydroxylase JMJD6-B</fullName>
    </submittedName>
</protein>